<keyword evidence="3" id="KW-0479">Metal-binding</keyword>
<dbReference type="InterPro" id="IPR051684">
    <property type="entry name" value="Electron_Trans/Redox"/>
</dbReference>
<dbReference type="PANTHER" id="PTHR30176">
    <property type="entry name" value="FERREDOXIN-TYPE PROTEIN NAPH"/>
    <property type="match status" value="1"/>
</dbReference>
<gene>
    <name evidence="10" type="ORF">XTALMG727_3914</name>
</gene>
<evidence type="ECO:0000313" key="11">
    <source>
        <dbReference type="Proteomes" id="UP000046187"/>
    </source>
</evidence>
<name>A0A0K3A6E0_9XANT</name>
<keyword evidence="5" id="KW-0408">Iron</keyword>
<dbReference type="GO" id="GO:0046872">
    <property type="term" value="F:metal ion binding"/>
    <property type="evidence" value="ECO:0007669"/>
    <property type="project" value="UniProtKB-KW"/>
</dbReference>
<keyword evidence="8" id="KW-0472">Membrane</keyword>
<evidence type="ECO:0000256" key="6">
    <source>
        <dbReference type="ARBA" id="ARBA00023014"/>
    </source>
</evidence>
<organism evidence="10 11">
    <name type="scientific">Xanthomonas graminis pv. arrhenatheri LMG 727</name>
    <dbReference type="NCBI Taxonomy" id="1195923"/>
    <lineage>
        <taxon>Bacteria</taxon>
        <taxon>Pseudomonadati</taxon>
        <taxon>Pseudomonadota</taxon>
        <taxon>Gammaproteobacteria</taxon>
        <taxon>Lysobacterales</taxon>
        <taxon>Lysobacteraceae</taxon>
        <taxon>Xanthomonas</taxon>
        <taxon>Xanthomonas translucens group</taxon>
        <taxon>Xanthomonas graminis</taxon>
    </lineage>
</organism>
<evidence type="ECO:0000259" key="9">
    <source>
        <dbReference type="PROSITE" id="PS51379"/>
    </source>
</evidence>
<evidence type="ECO:0000256" key="8">
    <source>
        <dbReference type="SAM" id="Phobius"/>
    </source>
</evidence>
<protein>
    <submittedName>
        <fullName evidence="10">Cytochrome C oxidase accessory protein CcoG</fullName>
    </submittedName>
</protein>
<keyword evidence="8" id="KW-1133">Transmembrane helix</keyword>
<keyword evidence="6" id="KW-0411">Iron-sulfur</keyword>
<evidence type="ECO:0000256" key="3">
    <source>
        <dbReference type="ARBA" id="ARBA00022723"/>
    </source>
</evidence>
<sequence>MSRSIALRTLRADAANTAIDDPATPRSRYTRLRRCSLWLLFAAFYLVPWLRWNGRQALRFDLLARRLDLFGWTLWPHDLGWLLLTLFAATAALALATTLGGRAWCGFACPQSVWSHAFAWLERRWAAWPAAARHAVWAALALWTGIGFVGYFAPIADLVARLHPFAWSGGETFWVLFYALATWGNAGFLRSQVCRYLCPYARLQPLLCDRDTPLIGYDAMRGEPRGARACGQGSVAQRGRRLLDAGTARDYALRASIARRAGQGGDRGDALAAYAGTLPTFTDTQLGDCVDCGACVDACPAHIDLRACCAGPPPARSSASRGDGGGHGGWPPPHCCWQHCSRHCSRLVDWHARADHKAPATRTRSKRPMARGGHHRGERRIVGLPQMQTPGRSWIYRASECRWRPGSELNRRTRICSPLHNHSATRPVD</sequence>
<dbReference type="Pfam" id="PF12801">
    <property type="entry name" value="Fer4_5"/>
    <property type="match status" value="1"/>
</dbReference>
<evidence type="ECO:0000256" key="2">
    <source>
        <dbReference type="ARBA" id="ARBA00022485"/>
    </source>
</evidence>
<dbReference type="PANTHER" id="PTHR30176:SF3">
    <property type="entry name" value="FERREDOXIN-TYPE PROTEIN NAPH"/>
    <property type="match status" value="1"/>
</dbReference>
<feature type="transmembrane region" description="Helical" evidence="8">
    <location>
        <begin position="134"/>
        <end position="153"/>
    </location>
</feature>
<feature type="compositionally biased region" description="Basic residues" evidence="7">
    <location>
        <begin position="363"/>
        <end position="378"/>
    </location>
</feature>
<dbReference type="GO" id="GO:0005886">
    <property type="term" value="C:plasma membrane"/>
    <property type="evidence" value="ECO:0007669"/>
    <property type="project" value="TreeGrafter"/>
</dbReference>
<dbReference type="InterPro" id="IPR017900">
    <property type="entry name" value="4Fe4S_Fe_S_CS"/>
</dbReference>
<keyword evidence="1" id="KW-0813">Transport</keyword>
<keyword evidence="8" id="KW-0812">Transmembrane</keyword>
<dbReference type="GO" id="GO:0051539">
    <property type="term" value="F:4 iron, 4 sulfur cluster binding"/>
    <property type="evidence" value="ECO:0007669"/>
    <property type="project" value="UniProtKB-KW"/>
</dbReference>
<evidence type="ECO:0000256" key="4">
    <source>
        <dbReference type="ARBA" id="ARBA00022982"/>
    </source>
</evidence>
<feature type="transmembrane region" description="Helical" evidence="8">
    <location>
        <begin position="173"/>
        <end position="189"/>
    </location>
</feature>
<evidence type="ECO:0000313" key="10">
    <source>
        <dbReference type="EMBL" id="CTP92862.1"/>
    </source>
</evidence>
<keyword evidence="4" id="KW-0249">Electron transport</keyword>
<evidence type="ECO:0000256" key="7">
    <source>
        <dbReference type="SAM" id="MobiDB-lite"/>
    </source>
</evidence>
<feature type="transmembrane region" description="Helical" evidence="8">
    <location>
        <begin position="35"/>
        <end position="52"/>
    </location>
</feature>
<dbReference type="PROSITE" id="PS00198">
    <property type="entry name" value="4FE4S_FER_1"/>
    <property type="match status" value="1"/>
</dbReference>
<dbReference type="Pfam" id="PF13746">
    <property type="entry name" value="Fer4_18"/>
    <property type="match status" value="1"/>
</dbReference>
<dbReference type="PROSITE" id="PS51379">
    <property type="entry name" value="4FE4S_FER_2"/>
    <property type="match status" value="1"/>
</dbReference>
<dbReference type="Proteomes" id="UP000046187">
    <property type="component" value="Unassembled WGS sequence"/>
</dbReference>
<evidence type="ECO:0000256" key="1">
    <source>
        <dbReference type="ARBA" id="ARBA00022448"/>
    </source>
</evidence>
<dbReference type="EMBL" id="CXOI01000087">
    <property type="protein sequence ID" value="CTP92862.1"/>
    <property type="molecule type" value="Genomic_DNA"/>
</dbReference>
<dbReference type="AlphaFoldDB" id="A0A0K3A6E0"/>
<keyword evidence="2" id="KW-0004">4Fe-4S</keyword>
<evidence type="ECO:0000256" key="5">
    <source>
        <dbReference type="ARBA" id="ARBA00023004"/>
    </source>
</evidence>
<accession>A0A0K3A6E0</accession>
<reference evidence="11" key="1">
    <citation type="submission" date="2015-07" db="EMBL/GenBank/DDBJ databases">
        <authorList>
            <person name="Wibberg D."/>
        </authorList>
    </citation>
    <scope>NUCLEOTIDE SEQUENCE [LARGE SCALE GENOMIC DNA]</scope>
</reference>
<feature type="domain" description="4Fe-4S ferredoxin-type" evidence="9">
    <location>
        <begin position="277"/>
        <end position="303"/>
    </location>
</feature>
<dbReference type="InterPro" id="IPR017896">
    <property type="entry name" value="4Fe4S_Fe-S-bd"/>
</dbReference>
<dbReference type="SUPFAM" id="SSF54862">
    <property type="entry name" value="4Fe-4S ferredoxins"/>
    <property type="match status" value="1"/>
</dbReference>
<proteinExistence type="predicted"/>
<keyword evidence="11" id="KW-1185">Reference proteome</keyword>
<feature type="transmembrane region" description="Helical" evidence="8">
    <location>
        <begin position="79"/>
        <end position="99"/>
    </location>
</feature>
<feature type="region of interest" description="Disordered" evidence="7">
    <location>
        <begin position="355"/>
        <end position="379"/>
    </location>
</feature>